<keyword evidence="4" id="KW-1185">Reference proteome</keyword>
<dbReference type="FunCoup" id="A0A1U7ZDG8">
    <property type="interactions" value="643"/>
</dbReference>
<dbReference type="AlphaFoldDB" id="A0A1U7ZDG8"/>
<name>A0A1U7ZDG8_NELNU</name>
<dbReference type="Proteomes" id="UP000189703">
    <property type="component" value="Unplaced"/>
</dbReference>
<evidence type="ECO:0000256" key="2">
    <source>
        <dbReference type="ARBA" id="ARBA00022737"/>
    </source>
</evidence>
<feature type="region of interest" description="Disordered" evidence="3">
    <location>
        <begin position="332"/>
        <end position="362"/>
    </location>
</feature>
<sequence length="446" mass="50084">MNCLSSERVLQENQGRSRDSITSLMLHHKALSDVSCLSDFKNLERLDLGFNNLSSLEGLRACINLKWLSVLQNKLQSLKGIESFSKLTVLNAGKNKLTSMDEVKFLTSLRALILNDNEISSICMLDQLKDLNTLVLSRNPILNIGNSLVKSKSITKLSLSNCQIRSIGSSLVSCVDLKEVRLAHNEIMTLPHELAHNVKLQNLDVGNNLITSWSDLKVISSLRNLKNLNLQGNPIAEKEKLAKKIKKYVPNLQIFNARPMERSSRKEKVSKKDIKDHETDDSHVKSALDLEEKHEVKIENPRVSKKISRSTKDADDVEIEVKQKKWKRTEELSKRNASVHDKDDVTAVDKKEKRKQKKAEKNELDIIDDGETPFMEIISSETAKNLKDGNRKDHESIQDIKSVGGLVTFPAKIKKARKKLGAGHSALQLLSPGMEIGMGGQSMWDA</sequence>
<dbReference type="OrthoDB" id="1517790at2759"/>
<dbReference type="InterPro" id="IPR050836">
    <property type="entry name" value="SDS22/Internalin_LRR"/>
</dbReference>
<dbReference type="InterPro" id="IPR032675">
    <property type="entry name" value="LRR_dom_sf"/>
</dbReference>
<evidence type="ECO:0000313" key="5">
    <source>
        <dbReference type="RefSeq" id="XP_010245987.1"/>
    </source>
</evidence>
<dbReference type="SMART" id="SM00369">
    <property type="entry name" value="LRR_TYP"/>
    <property type="match status" value="4"/>
</dbReference>
<feature type="compositionally biased region" description="Basic and acidic residues" evidence="3">
    <location>
        <begin position="259"/>
        <end position="302"/>
    </location>
</feature>
<accession>A0A1U7ZDG8</accession>
<evidence type="ECO:0000256" key="1">
    <source>
        <dbReference type="ARBA" id="ARBA00022614"/>
    </source>
</evidence>
<dbReference type="InterPro" id="IPR003591">
    <property type="entry name" value="Leu-rich_rpt_typical-subtyp"/>
</dbReference>
<dbReference type="KEGG" id="nnu:104589379"/>
<reference evidence="5" key="1">
    <citation type="submission" date="2025-08" db="UniProtKB">
        <authorList>
            <consortium name="RefSeq"/>
        </authorList>
    </citation>
    <scope>IDENTIFICATION</scope>
</reference>
<dbReference type="Gene3D" id="3.80.10.10">
    <property type="entry name" value="Ribonuclease Inhibitor"/>
    <property type="match status" value="2"/>
</dbReference>
<evidence type="ECO:0000256" key="3">
    <source>
        <dbReference type="SAM" id="MobiDB-lite"/>
    </source>
</evidence>
<evidence type="ECO:0000313" key="4">
    <source>
        <dbReference type="Proteomes" id="UP000189703"/>
    </source>
</evidence>
<dbReference type="RefSeq" id="XP_010245987.1">
    <property type="nucleotide sequence ID" value="XM_010247685.2"/>
</dbReference>
<protein>
    <submittedName>
        <fullName evidence="5">Protein phosphatase 1 regulatory subunit 7 isoform X1</fullName>
    </submittedName>
</protein>
<dbReference type="eggNOG" id="KOG0531">
    <property type="taxonomic scope" value="Eukaryota"/>
</dbReference>
<dbReference type="OMA" id="RWSEVKV"/>
<dbReference type="InterPro" id="IPR001611">
    <property type="entry name" value="Leu-rich_rpt"/>
</dbReference>
<dbReference type="PROSITE" id="PS51450">
    <property type="entry name" value="LRR"/>
    <property type="match status" value="3"/>
</dbReference>
<feature type="compositionally biased region" description="Basic and acidic residues" evidence="3">
    <location>
        <begin position="332"/>
        <end position="351"/>
    </location>
</feature>
<dbReference type="GO" id="GO:0015630">
    <property type="term" value="C:microtubule cytoskeleton"/>
    <property type="evidence" value="ECO:0000318"/>
    <property type="project" value="GO_Central"/>
</dbReference>
<keyword evidence="1" id="KW-0433">Leucine-rich repeat</keyword>
<dbReference type="InParanoid" id="A0A1U7ZDG8"/>
<dbReference type="GeneID" id="104589379"/>
<keyword evidence="2" id="KW-0677">Repeat</keyword>
<dbReference type="PANTHER" id="PTHR46652:SF7">
    <property type="entry name" value="LEUCINE-RICH REPEAT AND IQ DOMAIN-CONTAINING PROTEIN 1"/>
    <property type="match status" value="1"/>
</dbReference>
<dbReference type="SUPFAM" id="SSF52058">
    <property type="entry name" value="L domain-like"/>
    <property type="match status" value="1"/>
</dbReference>
<organism evidence="4 5">
    <name type="scientific">Nelumbo nucifera</name>
    <name type="common">Sacred lotus</name>
    <dbReference type="NCBI Taxonomy" id="4432"/>
    <lineage>
        <taxon>Eukaryota</taxon>
        <taxon>Viridiplantae</taxon>
        <taxon>Streptophyta</taxon>
        <taxon>Embryophyta</taxon>
        <taxon>Tracheophyta</taxon>
        <taxon>Spermatophyta</taxon>
        <taxon>Magnoliopsida</taxon>
        <taxon>Proteales</taxon>
        <taxon>Nelumbonaceae</taxon>
        <taxon>Nelumbo</taxon>
    </lineage>
</organism>
<feature type="region of interest" description="Disordered" evidence="3">
    <location>
        <begin position="259"/>
        <end position="314"/>
    </location>
</feature>
<gene>
    <name evidence="5" type="primary">LOC104589379</name>
</gene>
<dbReference type="PANTHER" id="PTHR46652">
    <property type="entry name" value="LEUCINE-RICH REPEAT AND IQ DOMAIN-CONTAINING PROTEIN 1-RELATED"/>
    <property type="match status" value="1"/>
</dbReference>
<dbReference type="STRING" id="4432.A0A1U7ZDG8"/>
<proteinExistence type="predicted"/>
<dbReference type="SMART" id="SM00365">
    <property type="entry name" value="LRR_SD22"/>
    <property type="match status" value="6"/>
</dbReference>